<dbReference type="PANTHER" id="PTHR43103">
    <property type="entry name" value="NUCLEOSIDE-DIPHOSPHATE-SUGAR EPIMERASE"/>
    <property type="match status" value="1"/>
</dbReference>
<dbReference type="InterPro" id="IPR036291">
    <property type="entry name" value="NAD(P)-bd_dom_sf"/>
</dbReference>
<comment type="caution">
    <text evidence="5">The sequence shown here is derived from an EMBL/GenBank/DDBJ whole genome shotgun (WGS) entry which is preliminary data.</text>
</comment>
<evidence type="ECO:0000256" key="2">
    <source>
        <dbReference type="ARBA" id="ARBA00023002"/>
    </source>
</evidence>
<evidence type="ECO:0000256" key="3">
    <source>
        <dbReference type="ARBA" id="ARBA00023027"/>
    </source>
</evidence>
<accession>A0A7X5BZU3</accession>
<dbReference type="RefSeq" id="WP_161704570.1">
    <property type="nucleotide sequence ID" value="NZ_JAAAMU010000025.1"/>
</dbReference>
<dbReference type="Proteomes" id="UP000558113">
    <property type="component" value="Unassembled WGS sequence"/>
</dbReference>
<dbReference type="SUPFAM" id="SSF51735">
    <property type="entry name" value="NAD(P)-binding Rossmann-fold domains"/>
    <property type="match status" value="1"/>
</dbReference>
<evidence type="ECO:0000259" key="4">
    <source>
        <dbReference type="Pfam" id="PF01370"/>
    </source>
</evidence>
<sequence length="302" mass="33849">MKVVITGACGFVGRKLIQELEERGHELVLIDRQRPEEATMFVPGGRVSSPFQTDWPFYQADIMDTAAMQAIIRDVDAVVHLAAIPSGLPETGQETFYFNASGTYALLDAARLAGVNRFIAASSINAFGTFYWRIRQSPIAYTHFPLTEAFHPEPQDPYSLSKLVNELTCESFHRAYGIRTAALRFGGVWSDEVYDRAMEQGLSQTEEWPMDLFTWVHVRDIAIAIRQALEESDLPGFGAYTINASDTNRPESTMELLHKFRPEYLPLLNANIEGRGALISSERANLAFGYKPKYSLDAAVNR</sequence>
<reference evidence="5 6" key="1">
    <citation type="submission" date="2020-01" db="EMBL/GenBank/DDBJ databases">
        <title>Paenibacillus soybeanensis sp. nov. isolated from the nodules of soybean (Glycine max(L.) Merr).</title>
        <authorList>
            <person name="Wang H."/>
        </authorList>
    </citation>
    <scope>NUCLEOTIDE SEQUENCE [LARGE SCALE GENOMIC DNA]</scope>
    <source>
        <strain evidence="5 6">DSM 23054</strain>
    </source>
</reference>
<evidence type="ECO:0000313" key="6">
    <source>
        <dbReference type="Proteomes" id="UP000558113"/>
    </source>
</evidence>
<name>A0A7X5BZU3_9BACL</name>
<proteinExistence type="inferred from homology"/>
<dbReference type="InterPro" id="IPR001509">
    <property type="entry name" value="Epimerase_deHydtase"/>
</dbReference>
<organism evidence="5 6">
    <name type="scientific">Paenibacillus sacheonensis</name>
    <dbReference type="NCBI Taxonomy" id="742054"/>
    <lineage>
        <taxon>Bacteria</taxon>
        <taxon>Bacillati</taxon>
        <taxon>Bacillota</taxon>
        <taxon>Bacilli</taxon>
        <taxon>Bacillales</taxon>
        <taxon>Paenibacillaceae</taxon>
        <taxon>Paenibacillus</taxon>
    </lineage>
</organism>
<dbReference type="AlphaFoldDB" id="A0A7X5BZU3"/>
<dbReference type="EMBL" id="JAAAMU010000025">
    <property type="protein sequence ID" value="NBC73023.1"/>
    <property type="molecule type" value="Genomic_DNA"/>
</dbReference>
<feature type="domain" description="NAD-dependent epimerase/dehydratase" evidence="4">
    <location>
        <begin position="3"/>
        <end position="233"/>
    </location>
</feature>
<keyword evidence="6" id="KW-1185">Reference proteome</keyword>
<evidence type="ECO:0000256" key="1">
    <source>
        <dbReference type="ARBA" id="ARBA00007637"/>
    </source>
</evidence>
<dbReference type="PANTHER" id="PTHR43103:SF5">
    <property type="entry name" value="4-EPIMERASE, PUTATIVE (AFU_ORTHOLOGUE AFUA_7G00360)-RELATED"/>
    <property type="match status" value="1"/>
</dbReference>
<keyword evidence="3" id="KW-0520">NAD</keyword>
<comment type="similarity">
    <text evidence="1">Belongs to the NAD(P)-dependent epimerase/dehydratase family.</text>
</comment>
<gene>
    <name evidence="5" type="ORF">GT003_29030</name>
</gene>
<protein>
    <submittedName>
        <fullName evidence="5">NAD-dependent epimerase/dehydratase family protein</fullName>
    </submittedName>
</protein>
<keyword evidence="2" id="KW-0560">Oxidoreductase</keyword>
<dbReference type="Gene3D" id="3.40.50.720">
    <property type="entry name" value="NAD(P)-binding Rossmann-like Domain"/>
    <property type="match status" value="1"/>
</dbReference>
<dbReference type="GO" id="GO:0016491">
    <property type="term" value="F:oxidoreductase activity"/>
    <property type="evidence" value="ECO:0007669"/>
    <property type="project" value="UniProtKB-KW"/>
</dbReference>
<dbReference type="OrthoDB" id="9801056at2"/>
<evidence type="ECO:0000313" key="5">
    <source>
        <dbReference type="EMBL" id="NBC73023.1"/>
    </source>
</evidence>
<dbReference type="Pfam" id="PF01370">
    <property type="entry name" value="Epimerase"/>
    <property type="match status" value="1"/>
</dbReference>